<evidence type="ECO:0000256" key="1">
    <source>
        <dbReference type="SAM" id="Phobius"/>
    </source>
</evidence>
<accession>A0ABQ9IYM4</accession>
<reference evidence="2" key="1">
    <citation type="journal article" date="2023" name="Insect Mol. Biol.">
        <title>Genome sequencing provides insights into the evolution of gene families encoding plant cell wall-degrading enzymes in longhorned beetles.</title>
        <authorList>
            <person name="Shin N.R."/>
            <person name="Okamura Y."/>
            <person name="Kirsch R."/>
            <person name="Pauchet Y."/>
        </authorList>
    </citation>
    <scope>NUCLEOTIDE SEQUENCE</scope>
    <source>
        <strain evidence="2">MMC_N1</strain>
    </source>
</reference>
<name>A0ABQ9IYM4_9CUCU</name>
<proteinExistence type="predicted"/>
<keyword evidence="1" id="KW-1133">Transmembrane helix</keyword>
<protein>
    <submittedName>
        <fullName evidence="2">Uncharacterized protein</fullName>
    </submittedName>
</protein>
<dbReference type="PROSITE" id="PS51257">
    <property type="entry name" value="PROKAR_LIPOPROTEIN"/>
    <property type="match status" value="1"/>
</dbReference>
<feature type="transmembrane region" description="Helical" evidence="1">
    <location>
        <begin position="76"/>
        <end position="95"/>
    </location>
</feature>
<evidence type="ECO:0000313" key="2">
    <source>
        <dbReference type="EMBL" id="KAJ8969336.1"/>
    </source>
</evidence>
<keyword evidence="3" id="KW-1185">Reference proteome</keyword>
<comment type="caution">
    <text evidence="2">The sequence shown here is derived from an EMBL/GenBank/DDBJ whole genome shotgun (WGS) entry which is preliminary data.</text>
</comment>
<organism evidence="2 3">
    <name type="scientific">Molorchus minor</name>
    <dbReference type="NCBI Taxonomy" id="1323400"/>
    <lineage>
        <taxon>Eukaryota</taxon>
        <taxon>Metazoa</taxon>
        <taxon>Ecdysozoa</taxon>
        <taxon>Arthropoda</taxon>
        <taxon>Hexapoda</taxon>
        <taxon>Insecta</taxon>
        <taxon>Pterygota</taxon>
        <taxon>Neoptera</taxon>
        <taxon>Endopterygota</taxon>
        <taxon>Coleoptera</taxon>
        <taxon>Polyphaga</taxon>
        <taxon>Cucujiformia</taxon>
        <taxon>Chrysomeloidea</taxon>
        <taxon>Cerambycidae</taxon>
        <taxon>Lamiinae</taxon>
        <taxon>Monochamini</taxon>
        <taxon>Molorchus</taxon>
    </lineage>
</organism>
<sequence length="98" mass="10712">MYDIIRSGEAGGFSNVYISFTQSCYSEYHLFIGILMLGFSPVLTARSLVTWDNTIKMRDSPADSGTSGNPVNNKKLVFFYSDTSGLVLAGIFLQIPAS</sequence>
<dbReference type="Proteomes" id="UP001162164">
    <property type="component" value="Unassembled WGS sequence"/>
</dbReference>
<dbReference type="EMBL" id="JAPWTJ010001821">
    <property type="protein sequence ID" value="KAJ8969336.1"/>
    <property type="molecule type" value="Genomic_DNA"/>
</dbReference>
<keyword evidence="1" id="KW-0812">Transmembrane</keyword>
<feature type="transmembrane region" description="Helical" evidence="1">
    <location>
        <begin position="28"/>
        <end position="49"/>
    </location>
</feature>
<evidence type="ECO:0000313" key="3">
    <source>
        <dbReference type="Proteomes" id="UP001162164"/>
    </source>
</evidence>
<keyword evidence="1" id="KW-0472">Membrane</keyword>
<gene>
    <name evidence="2" type="ORF">NQ317_014597</name>
</gene>